<protein>
    <submittedName>
        <fullName evidence="1">Uncharacterized protein</fullName>
    </submittedName>
</protein>
<proteinExistence type="predicted"/>
<gene>
    <name evidence="1" type="ORF">AB5J55_22405</name>
</gene>
<dbReference type="EMBL" id="CP163432">
    <property type="protein sequence ID" value="XDQ12194.1"/>
    <property type="molecule type" value="Genomic_DNA"/>
</dbReference>
<accession>A0AB39N1V1</accession>
<dbReference type="RefSeq" id="WP_369272380.1">
    <property type="nucleotide sequence ID" value="NZ_CP163432.1"/>
</dbReference>
<dbReference type="AlphaFoldDB" id="A0AB39N1V1"/>
<organism evidence="1">
    <name type="scientific">Streptomyces sp. R11</name>
    <dbReference type="NCBI Taxonomy" id="3238625"/>
    <lineage>
        <taxon>Bacteria</taxon>
        <taxon>Bacillati</taxon>
        <taxon>Actinomycetota</taxon>
        <taxon>Actinomycetes</taxon>
        <taxon>Kitasatosporales</taxon>
        <taxon>Streptomycetaceae</taxon>
        <taxon>Streptomyces</taxon>
    </lineage>
</organism>
<reference evidence="1" key="1">
    <citation type="submission" date="2024-07" db="EMBL/GenBank/DDBJ databases">
        <authorList>
            <person name="Yu S.T."/>
        </authorList>
    </citation>
    <scope>NUCLEOTIDE SEQUENCE</scope>
    <source>
        <strain evidence="1">R11</strain>
    </source>
</reference>
<sequence>MKSFRVRWTEDGQERESAVTYDATCAEERVNELEAREGVSNVRSVAVKPGE</sequence>
<name>A0AB39N1V1_9ACTN</name>
<evidence type="ECO:0000313" key="1">
    <source>
        <dbReference type="EMBL" id="XDQ12194.1"/>
    </source>
</evidence>